<dbReference type="Proteomes" id="UP000789920">
    <property type="component" value="Unassembled WGS sequence"/>
</dbReference>
<organism evidence="1 2">
    <name type="scientific">Racocetra persica</name>
    <dbReference type="NCBI Taxonomy" id="160502"/>
    <lineage>
        <taxon>Eukaryota</taxon>
        <taxon>Fungi</taxon>
        <taxon>Fungi incertae sedis</taxon>
        <taxon>Mucoromycota</taxon>
        <taxon>Glomeromycotina</taxon>
        <taxon>Glomeromycetes</taxon>
        <taxon>Diversisporales</taxon>
        <taxon>Gigasporaceae</taxon>
        <taxon>Racocetra</taxon>
    </lineage>
</organism>
<name>A0ACA9L7I8_9GLOM</name>
<proteinExistence type="predicted"/>
<accession>A0ACA9L7I8</accession>
<keyword evidence="2" id="KW-1185">Reference proteome</keyword>
<evidence type="ECO:0000313" key="2">
    <source>
        <dbReference type="Proteomes" id="UP000789920"/>
    </source>
</evidence>
<reference evidence="1" key="1">
    <citation type="submission" date="2021-06" db="EMBL/GenBank/DDBJ databases">
        <authorList>
            <person name="Kallberg Y."/>
            <person name="Tangrot J."/>
            <person name="Rosling A."/>
        </authorList>
    </citation>
    <scope>NUCLEOTIDE SEQUENCE</scope>
    <source>
        <strain evidence="1">MA461A</strain>
    </source>
</reference>
<sequence length="595" mass="67964">MSFFNTNVPSGSWGNMLKQAMNTVESKFDKALDIGESSVYQGEVYVDPVTGFVTTLDPPSISSQNVTKTTQNKGSQKPVSTIGNLQDSESKELRTILDNIIEQSKSSKNELETESLTSVRTNSVISNSSDAQSREFDGIDSSRTSNDSRASEVESQLTTDNFQHIIEQRERQLLNAAEQNALLNNTIEQLKIQIQELEEAKNSQLKIIKDPIRELRATLVRVEEQAGLREDNLRNEILALQQRLQIAENYARDSTSEEWEIDRIQLLKQIEDVKTQYALSVKNWEKIEHNLTIRLTEMEAERDRYIEECKKLNSRLRELQKELELIAAQQKNSQLSEEIESLNARIPTLQSEIETLTSNLESSEECHQKSLKEIEEQYRCILRQTLEEKQDEWEERLRSEQEVKSKEREQDKLSLKVDSVRGSPIRSASETQLSSLRSVSEIHLEKHAEGGIQSPMLKSPTSSLRSSRSSIDGGSSIISNVIMTERLNSSIRYLKGQVSTLQAQLYLTTKNRDELADELVKLTTQIEDLSLTSGKATELEHQFYELNERYNTALELLGEKTEQVDELQADIEDMRDAYRSQITDLTAQLEKYKKS</sequence>
<evidence type="ECO:0000313" key="1">
    <source>
        <dbReference type="EMBL" id="CAG8509842.1"/>
    </source>
</evidence>
<gene>
    <name evidence="1" type="ORF">RPERSI_LOCUS2208</name>
</gene>
<protein>
    <submittedName>
        <fullName evidence="1">2756_t:CDS:1</fullName>
    </submittedName>
</protein>
<comment type="caution">
    <text evidence="1">The sequence shown here is derived from an EMBL/GenBank/DDBJ whole genome shotgun (WGS) entry which is preliminary data.</text>
</comment>
<dbReference type="EMBL" id="CAJVQC010002341">
    <property type="protein sequence ID" value="CAG8509842.1"/>
    <property type="molecule type" value="Genomic_DNA"/>
</dbReference>